<dbReference type="PROSITE" id="PS51015">
    <property type="entry name" value="YDG"/>
    <property type="match status" value="1"/>
</dbReference>
<evidence type="ECO:0000313" key="17">
    <source>
        <dbReference type="EMBL" id="OMO94760.1"/>
    </source>
</evidence>
<dbReference type="EC" id="2.3.2.27" evidence="3"/>
<dbReference type="InterPro" id="IPR011011">
    <property type="entry name" value="Znf_FYVE_PHD"/>
</dbReference>
<comment type="caution">
    <text evidence="17">The sequence shown here is derived from an EMBL/GenBank/DDBJ whole genome shotgun (WGS) entry which is preliminary data.</text>
</comment>
<dbReference type="GO" id="GO:0061630">
    <property type="term" value="F:ubiquitin protein ligase activity"/>
    <property type="evidence" value="ECO:0007669"/>
    <property type="project" value="UniProtKB-EC"/>
</dbReference>
<dbReference type="Gramene" id="OMO94760">
    <property type="protein sequence ID" value="OMO94760"/>
    <property type="gene ID" value="CCACVL1_05848"/>
</dbReference>
<evidence type="ECO:0000256" key="2">
    <source>
        <dbReference type="ARBA" id="ARBA00004906"/>
    </source>
</evidence>
<evidence type="ECO:0000256" key="14">
    <source>
        <dbReference type="SAM" id="MobiDB-lite"/>
    </source>
</evidence>
<keyword evidence="10" id="KW-0238">DNA-binding</keyword>
<keyword evidence="4" id="KW-0808">Transferase</keyword>
<feature type="domain" description="YDG" evidence="16">
    <location>
        <begin position="280"/>
        <end position="428"/>
    </location>
</feature>
<dbReference type="PANTHER" id="PTHR14140:SF35">
    <property type="entry name" value="RING-TYPE E3 UBIQUITIN TRANSFERASE"/>
    <property type="match status" value="1"/>
</dbReference>
<keyword evidence="11 13" id="KW-0539">Nucleus</keyword>
<evidence type="ECO:0000256" key="7">
    <source>
        <dbReference type="ARBA" id="ARBA00022786"/>
    </source>
</evidence>
<keyword evidence="18" id="KW-1185">Reference proteome</keyword>
<feature type="compositionally biased region" description="Polar residues" evidence="14">
    <location>
        <begin position="221"/>
        <end position="232"/>
    </location>
</feature>
<dbReference type="GO" id="GO:0003677">
    <property type="term" value="F:DNA binding"/>
    <property type="evidence" value="ECO:0007669"/>
    <property type="project" value="UniProtKB-KW"/>
</dbReference>
<keyword evidence="7" id="KW-0833">Ubl conjugation pathway</keyword>
<proteinExistence type="predicted"/>
<dbReference type="OMA" id="KRNGMAN"/>
<evidence type="ECO:0000256" key="11">
    <source>
        <dbReference type="ARBA" id="ARBA00023242"/>
    </source>
</evidence>
<dbReference type="InterPro" id="IPR015947">
    <property type="entry name" value="PUA-like_sf"/>
</dbReference>
<dbReference type="PROSITE" id="PS01359">
    <property type="entry name" value="ZF_PHD_1"/>
    <property type="match status" value="1"/>
</dbReference>
<dbReference type="GO" id="GO:0016567">
    <property type="term" value="P:protein ubiquitination"/>
    <property type="evidence" value="ECO:0007669"/>
    <property type="project" value="TreeGrafter"/>
</dbReference>
<evidence type="ECO:0000256" key="3">
    <source>
        <dbReference type="ARBA" id="ARBA00012483"/>
    </source>
</evidence>
<dbReference type="GO" id="GO:0008270">
    <property type="term" value="F:zinc ion binding"/>
    <property type="evidence" value="ECO:0007669"/>
    <property type="project" value="UniProtKB-KW"/>
</dbReference>
<dbReference type="PROSITE" id="PS50089">
    <property type="entry name" value="ZF_RING_2"/>
    <property type="match status" value="1"/>
</dbReference>
<dbReference type="InterPro" id="IPR019786">
    <property type="entry name" value="Zinc_finger_PHD-type_CS"/>
</dbReference>
<comment type="catalytic activity">
    <reaction evidence="1">
        <text>S-ubiquitinyl-[E2 ubiquitin-conjugating enzyme]-L-cysteine + [acceptor protein]-L-lysine = [E2 ubiquitin-conjugating enzyme]-L-cysteine + N(6)-ubiquitinyl-[acceptor protein]-L-lysine.</text>
        <dbReference type="EC" id="2.3.2.27"/>
    </reaction>
</comment>
<dbReference type="PANTHER" id="PTHR14140">
    <property type="entry name" value="E3 UBIQUITIN-PROTEIN LIGASE UHRF-RELATED"/>
    <property type="match status" value="1"/>
</dbReference>
<dbReference type="EMBL" id="AWWV01007786">
    <property type="protein sequence ID" value="OMO94760.1"/>
    <property type="molecule type" value="Genomic_DNA"/>
</dbReference>
<dbReference type="Gene3D" id="2.30.280.10">
    <property type="entry name" value="SRA-YDG"/>
    <property type="match status" value="1"/>
</dbReference>
<evidence type="ECO:0000256" key="12">
    <source>
        <dbReference type="PROSITE-ProRule" id="PRU00175"/>
    </source>
</evidence>
<dbReference type="SMART" id="SM00466">
    <property type="entry name" value="SRA"/>
    <property type="match status" value="1"/>
</dbReference>
<accession>A0A1R3JIZ4</accession>
<comment type="subcellular location">
    <subcellularLocation>
        <location evidence="13">Nucleus</location>
    </subcellularLocation>
</comment>
<sequence>MEGLCMHCKSKPEEEERVDCVLCNATWHDICLFNLREMYEFTESDWGCPDCNDKNNPKEQGAAAAAAAEGINMFGNATAPPNNSSTCSSSSGGTMVAKILAIQADPSLTEEEKARKRQELLGGNEKGKTLALTAASDDESFNCCICFNMLDRPVSTPCGHNLCLKCFVQSVKKSGKTNSCPVCRNLIPSEMAKQPRINVTLVIAIRSAKMSWNRRRHLINSDHQGPSSSTDYVRNEDKPEEAYTTERAKKGGIANAKSGQIFVSVKNDHFGPILAEQDLKRNLGVEVGETWGNRLECRQWGVHLPQIKGIAGQKDQGAQSVILSGGYEDDEDHGDWFLYTGSGGRDLSGNKRTNKNQSFHQDFKKANQALLLSCTKGYPVRVVRSWKDKHSAYAPEQGLRYDGIYRVEECWQHVGLQGFKVCRFLFVRCDNAPAPWTSDEHGDRPRPLPVIKELENATDIVERTESPSWDFDEVDGCWKWMKPPPVSKYKEYTGNSSGRKRSSSIDKPVLSEAAKKRLRKQYGCPICHQVLEMPVNIELKNLILQQVGEIQEDSDDC</sequence>
<organism evidence="17 18">
    <name type="scientific">Corchorus capsularis</name>
    <name type="common">Jute</name>
    <dbReference type="NCBI Taxonomy" id="210143"/>
    <lineage>
        <taxon>Eukaryota</taxon>
        <taxon>Viridiplantae</taxon>
        <taxon>Streptophyta</taxon>
        <taxon>Embryophyta</taxon>
        <taxon>Tracheophyta</taxon>
        <taxon>Spermatophyta</taxon>
        <taxon>Magnoliopsida</taxon>
        <taxon>eudicotyledons</taxon>
        <taxon>Gunneridae</taxon>
        <taxon>Pentapetalae</taxon>
        <taxon>rosids</taxon>
        <taxon>malvids</taxon>
        <taxon>Malvales</taxon>
        <taxon>Malvaceae</taxon>
        <taxon>Grewioideae</taxon>
        <taxon>Apeibeae</taxon>
        <taxon>Corchorus</taxon>
    </lineage>
</organism>
<evidence type="ECO:0000256" key="4">
    <source>
        <dbReference type="ARBA" id="ARBA00022679"/>
    </source>
</evidence>
<dbReference type="InterPro" id="IPR036987">
    <property type="entry name" value="SRA-YDG_sf"/>
</dbReference>
<evidence type="ECO:0000256" key="9">
    <source>
        <dbReference type="ARBA" id="ARBA00022853"/>
    </source>
</evidence>
<keyword evidence="6 12" id="KW-0863">Zinc-finger</keyword>
<keyword evidence="5" id="KW-0479">Metal-binding</keyword>
<dbReference type="OrthoDB" id="2270193at2759"/>
<dbReference type="FunFam" id="2.30.280.10:FF:000002">
    <property type="entry name" value="E3 ubiquitin-protein ligase ORTHRUS 2"/>
    <property type="match status" value="1"/>
</dbReference>
<evidence type="ECO:0000256" key="1">
    <source>
        <dbReference type="ARBA" id="ARBA00000900"/>
    </source>
</evidence>
<keyword evidence="8" id="KW-0862">Zinc</keyword>
<dbReference type="SUPFAM" id="SSF88697">
    <property type="entry name" value="PUA domain-like"/>
    <property type="match status" value="1"/>
</dbReference>
<reference evidence="17 18" key="1">
    <citation type="submission" date="2013-09" db="EMBL/GenBank/DDBJ databases">
        <title>Corchorus capsularis genome sequencing.</title>
        <authorList>
            <person name="Alam M."/>
            <person name="Haque M.S."/>
            <person name="Islam M.S."/>
            <person name="Emdad E.M."/>
            <person name="Islam M.M."/>
            <person name="Ahmed B."/>
            <person name="Halim A."/>
            <person name="Hossen Q.M.M."/>
            <person name="Hossain M.Z."/>
            <person name="Ahmed R."/>
            <person name="Khan M.M."/>
            <person name="Islam R."/>
            <person name="Rashid M.M."/>
            <person name="Khan S.A."/>
            <person name="Rahman M.S."/>
            <person name="Alam M."/>
        </authorList>
    </citation>
    <scope>NUCLEOTIDE SEQUENCE [LARGE SCALE GENOMIC DNA]</scope>
    <source>
        <strain evidence="18">cv. CVL-1</strain>
        <tissue evidence="17">Whole seedling</tissue>
    </source>
</reference>
<evidence type="ECO:0000256" key="10">
    <source>
        <dbReference type="ARBA" id="ARBA00023125"/>
    </source>
</evidence>
<dbReference type="SUPFAM" id="SSF57903">
    <property type="entry name" value="FYVE/PHD zinc finger"/>
    <property type="match status" value="1"/>
</dbReference>
<feature type="compositionally biased region" description="Basic and acidic residues" evidence="14">
    <location>
        <begin position="233"/>
        <end position="245"/>
    </location>
</feature>
<feature type="region of interest" description="Disordered" evidence="14">
    <location>
        <begin position="218"/>
        <end position="245"/>
    </location>
</feature>
<feature type="domain" description="RING-type" evidence="15">
    <location>
        <begin position="143"/>
        <end position="184"/>
    </location>
</feature>
<gene>
    <name evidence="17" type="ORF">CCACVL1_05848</name>
</gene>
<dbReference type="InterPro" id="IPR001841">
    <property type="entry name" value="Znf_RING"/>
</dbReference>
<keyword evidence="9" id="KW-0156">Chromatin regulator</keyword>
<dbReference type="Proteomes" id="UP000188268">
    <property type="component" value="Unassembled WGS sequence"/>
</dbReference>
<dbReference type="InterPro" id="IPR045134">
    <property type="entry name" value="UHRF1/2-like"/>
</dbReference>
<comment type="pathway">
    <text evidence="2">Protein modification; protein ubiquitination.</text>
</comment>
<dbReference type="InterPro" id="IPR013083">
    <property type="entry name" value="Znf_RING/FYVE/PHD"/>
</dbReference>
<dbReference type="GO" id="GO:0005634">
    <property type="term" value="C:nucleus"/>
    <property type="evidence" value="ECO:0007669"/>
    <property type="project" value="UniProtKB-SubCell"/>
</dbReference>
<dbReference type="GO" id="GO:0044027">
    <property type="term" value="P:negative regulation of gene expression via chromosomal CpG island methylation"/>
    <property type="evidence" value="ECO:0007669"/>
    <property type="project" value="TreeGrafter"/>
</dbReference>
<evidence type="ECO:0000256" key="13">
    <source>
        <dbReference type="PROSITE-ProRule" id="PRU00358"/>
    </source>
</evidence>
<name>A0A1R3JIZ4_COCAP</name>
<evidence type="ECO:0000259" key="15">
    <source>
        <dbReference type="PROSITE" id="PS50089"/>
    </source>
</evidence>
<evidence type="ECO:0000256" key="6">
    <source>
        <dbReference type="ARBA" id="ARBA00022771"/>
    </source>
</evidence>
<evidence type="ECO:0000256" key="8">
    <source>
        <dbReference type="ARBA" id="ARBA00022833"/>
    </source>
</evidence>
<protein>
    <recommendedName>
        <fullName evidence="3">RING-type E3 ubiquitin transferase</fullName>
        <ecNumber evidence="3">2.3.2.27</ecNumber>
    </recommendedName>
</protein>
<dbReference type="Gene3D" id="3.30.40.10">
    <property type="entry name" value="Zinc/RING finger domain, C3HC4 (zinc finger)"/>
    <property type="match status" value="2"/>
</dbReference>
<dbReference type="AlphaFoldDB" id="A0A1R3JIZ4"/>
<dbReference type="STRING" id="210143.A0A1R3JIZ4"/>
<evidence type="ECO:0000256" key="5">
    <source>
        <dbReference type="ARBA" id="ARBA00022723"/>
    </source>
</evidence>
<dbReference type="Pfam" id="PF13923">
    <property type="entry name" value="zf-C3HC4_2"/>
    <property type="match status" value="1"/>
</dbReference>
<dbReference type="Pfam" id="PF02182">
    <property type="entry name" value="SAD_SRA"/>
    <property type="match status" value="1"/>
</dbReference>
<dbReference type="SUPFAM" id="SSF57850">
    <property type="entry name" value="RING/U-box"/>
    <property type="match status" value="1"/>
</dbReference>
<evidence type="ECO:0000259" key="16">
    <source>
        <dbReference type="PROSITE" id="PS51015"/>
    </source>
</evidence>
<dbReference type="SMART" id="SM00184">
    <property type="entry name" value="RING"/>
    <property type="match status" value="2"/>
</dbReference>
<dbReference type="InterPro" id="IPR003105">
    <property type="entry name" value="SRA_YDG"/>
</dbReference>
<evidence type="ECO:0000313" key="18">
    <source>
        <dbReference type="Proteomes" id="UP000188268"/>
    </source>
</evidence>